<dbReference type="Pfam" id="PF09485">
    <property type="entry name" value="CRISPR_Cse2"/>
    <property type="match status" value="1"/>
</dbReference>
<sequence>MNHRSGVLPALALVAAVAANVKAIDERQLFAAQLAAVMSEGRFTRLSAVKTPDELLRQLRRAVKLLNGSVNLISLADDIFRWCQESDDLLNHHRRQQRPTEFIRIRWALEYYQAGDADNEQN</sequence>
<reference evidence="1 2" key="1">
    <citation type="submission" date="2018-12" db="EMBL/GenBank/DDBJ databases">
        <authorList>
            <consortium name="Pathogen Informatics"/>
        </authorList>
    </citation>
    <scope>NUCLEOTIDE SEQUENCE [LARGE SCALE GENOMIC DNA]</scope>
    <source>
        <strain evidence="1 2">NCTC9044</strain>
    </source>
</reference>
<evidence type="ECO:0000313" key="2">
    <source>
        <dbReference type="Proteomes" id="UP000271797"/>
    </source>
</evidence>
<gene>
    <name evidence="1" type="primary">cse2</name>
    <name evidence="1" type="ORF">NCTC9044_00544</name>
</gene>
<dbReference type="Proteomes" id="UP000271797">
    <property type="component" value="Chromosome"/>
</dbReference>
<proteinExistence type="predicted"/>
<dbReference type="InterPro" id="IPR038287">
    <property type="entry name" value="Cse2_sf"/>
</dbReference>
<dbReference type="InterPro" id="IPR013382">
    <property type="entry name" value="CRISPR-assoc_prot_Cse2"/>
</dbReference>
<dbReference type="NCBIfam" id="TIGR02548">
    <property type="entry name" value="casB_cse2"/>
    <property type="match status" value="1"/>
</dbReference>
<name>A0A447X2W1_ECOLX</name>
<evidence type="ECO:0000313" key="1">
    <source>
        <dbReference type="EMBL" id="VED06886.1"/>
    </source>
</evidence>
<organism evidence="1 2">
    <name type="scientific">Escherichia coli</name>
    <dbReference type="NCBI Taxonomy" id="562"/>
    <lineage>
        <taxon>Bacteria</taxon>
        <taxon>Pseudomonadati</taxon>
        <taxon>Pseudomonadota</taxon>
        <taxon>Gammaproteobacteria</taxon>
        <taxon>Enterobacterales</taxon>
        <taxon>Enterobacteriaceae</taxon>
        <taxon>Escherichia</taxon>
    </lineage>
</organism>
<dbReference type="AlphaFoldDB" id="A0A447X2W1"/>
<accession>A0A447X2W1</accession>
<protein>
    <submittedName>
        <fullName evidence="1">CRISPR-associated Cse2 family protein</fullName>
    </submittedName>
</protein>
<dbReference type="EMBL" id="LR134238">
    <property type="protein sequence ID" value="VED06886.1"/>
    <property type="molecule type" value="Genomic_DNA"/>
</dbReference>
<dbReference type="CDD" id="cd09731">
    <property type="entry name" value="Cse2_I-E"/>
    <property type="match status" value="1"/>
</dbReference>
<dbReference type="Gene3D" id="1.10.520.40">
    <property type="entry name" value="CRISPR-associated protein Cse2"/>
    <property type="match status" value="1"/>
</dbReference>